<dbReference type="CDD" id="cd06223">
    <property type="entry name" value="PRTases_typeI"/>
    <property type="match status" value="1"/>
</dbReference>
<dbReference type="InterPro" id="IPR000836">
    <property type="entry name" value="PRTase_dom"/>
</dbReference>
<sequence length="239" mass="27560">MDILDILFPKSCVICSKHGDYLCNRCKKLFKKSLPECYRCRKISPNYLTHKKCAKISSLDSVAVLWEYNELSSTVLKKYKYGGVLDIEDTFLELIEKRLSEIKESIILGSKTLVSPVPISKNRLRERGFNQTEKIAEVISKELNRTFMTDLIMRKNSDSIHQSLLSKEERLFHKEGFFVPNGNLLKSITDILIIDDVITTGSTLEQITKCIKKVVPKMSVKSICIFRGKPYYKRQEPIQ</sequence>
<gene>
    <name evidence="3" type="ORF">GX656_00770</name>
</gene>
<evidence type="ECO:0000313" key="4">
    <source>
        <dbReference type="Proteomes" id="UP000545876"/>
    </source>
</evidence>
<dbReference type="PANTHER" id="PTHR47505:SF1">
    <property type="entry name" value="DNA UTILIZATION PROTEIN YHGH"/>
    <property type="match status" value="1"/>
</dbReference>
<evidence type="ECO:0000259" key="2">
    <source>
        <dbReference type="Pfam" id="PF00156"/>
    </source>
</evidence>
<reference evidence="3 4" key="1">
    <citation type="journal article" date="2020" name="Biotechnol. Biofuels">
        <title>New insights from the biogas microbiome by comprehensive genome-resolved metagenomics of nearly 1600 species originating from multiple anaerobic digesters.</title>
        <authorList>
            <person name="Campanaro S."/>
            <person name="Treu L."/>
            <person name="Rodriguez-R L.M."/>
            <person name="Kovalovszki A."/>
            <person name="Ziels R.M."/>
            <person name="Maus I."/>
            <person name="Zhu X."/>
            <person name="Kougias P.G."/>
            <person name="Basile A."/>
            <person name="Luo G."/>
            <person name="Schluter A."/>
            <person name="Konstantinidis K.T."/>
            <person name="Angelidaki I."/>
        </authorList>
    </citation>
    <scope>NUCLEOTIDE SEQUENCE [LARGE SCALE GENOMIC DNA]</scope>
    <source>
        <strain evidence="3">AS06rmzACSIP_65</strain>
    </source>
</reference>
<accession>A0A847CZX6</accession>
<dbReference type="Pfam" id="PF00156">
    <property type="entry name" value="Pribosyltran"/>
    <property type="match status" value="1"/>
</dbReference>
<comment type="similarity">
    <text evidence="1">Belongs to the ComF/GntX family.</text>
</comment>
<dbReference type="PANTHER" id="PTHR47505">
    <property type="entry name" value="DNA UTILIZATION PROTEIN YHGH"/>
    <property type="match status" value="1"/>
</dbReference>
<evidence type="ECO:0000256" key="1">
    <source>
        <dbReference type="ARBA" id="ARBA00008007"/>
    </source>
</evidence>
<protein>
    <submittedName>
        <fullName evidence="3">ComF family protein</fullName>
    </submittedName>
</protein>
<dbReference type="EMBL" id="JAAZBX010000002">
    <property type="protein sequence ID" value="NLD25162.1"/>
    <property type="molecule type" value="Genomic_DNA"/>
</dbReference>
<dbReference type="InterPro" id="IPR029057">
    <property type="entry name" value="PRTase-like"/>
</dbReference>
<evidence type="ECO:0000313" key="3">
    <source>
        <dbReference type="EMBL" id="NLD25162.1"/>
    </source>
</evidence>
<dbReference type="SUPFAM" id="SSF53271">
    <property type="entry name" value="PRTase-like"/>
    <property type="match status" value="1"/>
</dbReference>
<dbReference type="InterPro" id="IPR051910">
    <property type="entry name" value="ComF/GntX_DNA_util-trans"/>
</dbReference>
<proteinExistence type="inferred from homology"/>
<name>A0A847CZX6_9BACT</name>
<dbReference type="AlphaFoldDB" id="A0A847CZX6"/>
<feature type="domain" description="Phosphoribosyltransferase" evidence="2">
    <location>
        <begin position="170"/>
        <end position="233"/>
    </location>
</feature>
<dbReference type="Proteomes" id="UP000545876">
    <property type="component" value="Unassembled WGS sequence"/>
</dbReference>
<dbReference type="Gene3D" id="3.40.50.2020">
    <property type="match status" value="1"/>
</dbReference>
<comment type="caution">
    <text evidence="3">The sequence shown here is derived from an EMBL/GenBank/DDBJ whole genome shotgun (WGS) entry which is preliminary data.</text>
</comment>
<organism evidence="3 4">
    <name type="scientific">Candidatus Dojkabacteria bacterium</name>
    <dbReference type="NCBI Taxonomy" id="2099670"/>
    <lineage>
        <taxon>Bacteria</taxon>
        <taxon>Candidatus Dojkabacteria</taxon>
    </lineage>
</organism>